<accession>A0A5E7CPT5</accession>
<evidence type="ECO:0008006" key="5">
    <source>
        <dbReference type="Google" id="ProtNLM"/>
    </source>
</evidence>
<dbReference type="InterPro" id="IPR011990">
    <property type="entry name" value="TPR-like_helical_dom_sf"/>
</dbReference>
<evidence type="ECO:0000256" key="1">
    <source>
        <dbReference type="SAM" id="Phobius"/>
    </source>
</evidence>
<protein>
    <recommendedName>
        <fullName evidence="5">Tetratricopeptide repeat protein</fullName>
    </recommendedName>
</protein>
<gene>
    <name evidence="3" type="ORF">PS718_03129</name>
</gene>
<sequence length="712" mass="79079" precursor="true">MLTRNWPRHLLCLSLSLPLGSALACGPDFPMRLLDNRGQTMADLPEGNFNFELSRLGKTIAGLKNVTAATYNPNESYAQSTETVEQRDKAEQAGLTPEQQALVKQLRGLTDARQVEVQGASLPAEIRLYVAGAVAFATGEHQLAVAYFDKLLALPADQRSLRSTWAAYSLGRAWFAISAEANNGVETLEKSREAFRQTRQLSIDGFSDPLELGVASLGEEARILRTTGDWAGAIELYEAQNLHGSSVGNTSLKQLMNELAELPEVELARLLEHKPVQQLVTASLLSRQGWSFGDEPPNEKKLVKLLQNGTRGSLENADRLAAVNYQQGDYASAKAFLESAGDGGLAWWLRAKLALRDGDKNAAAAAYAKAAQAFPQTEDWGYRRTTDWAYETVQPKCRVEGESAILALQRGEYLQAFVQLYRSNDVYWFDAAAVAERVLTVDELKQYVDEAVPAPAVLTQEERENYVPLSVAAKLRNLLGRRLLREGHYEAAISYFDNPDLQHKARLYAEQRLKADAAWWPTRRASALYNAAWTAREWGMDILGYEMAPDYAVFGGGFSLENTELKVGPLVSEAELRRQKTSEAQPDQRFHYRFVATALAGRAADNLPHTSQAFAAVLCNAVGFNSSLEEQSALYQRYVKEGPYVPWAVDFGNQCPYPDFENADKRYVTQVTDSVRATLRPYKWPVQIAAILLVVGAALLLITRRQRKARKS</sequence>
<dbReference type="AlphaFoldDB" id="A0A5E7CPT5"/>
<feature type="signal peptide" evidence="2">
    <location>
        <begin position="1"/>
        <end position="24"/>
    </location>
</feature>
<keyword evidence="2" id="KW-0732">Signal</keyword>
<keyword evidence="1" id="KW-0472">Membrane</keyword>
<keyword evidence="1" id="KW-0812">Transmembrane</keyword>
<feature type="transmembrane region" description="Helical" evidence="1">
    <location>
        <begin position="684"/>
        <end position="702"/>
    </location>
</feature>
<dbReference type="PROSITE" id="PS51257">
    <property type="entry name" value="PROKAR_LIPOPROTEIN"/>
    <property type="match status" value="1"/>
</dbReference>
<dbReference type="SUPFAM" id="SSF48452">
    <property type="entry name" value="TPR-like"/>
    <property type="match status" value="1"/>
</dbReference>
<name>A0A5E7CPT5_PSEFL</name>
<dbReference type="EMBL" id="CABVHX010000012">
    <property type="protein sequence ID" value="VVO07053.1"/>
    <property type="molecule type" value="Genomic_DNA"/>
</dbReference>
<dbReference type="RefSeq" id="WP_150603635.1">
    <property type="nucleotide sequence ID" value="NZ_CABVHX010000012.1"/>
</dbReference>
<evidence type="ECO:0000256" key="2">
    <source>
        <dbReference type="SAM" id="SignalP"/>
    </source>
</evidence>
<organism evidence="3 4">
    <name type="scientific">Pseudomonas fluorescens</name>
    <dbReference type="NCBI Taxonomy" id="294"/>
    <lineage>
        <taxon>Bacteria</taxon>
        <taxon>Pseudomonadati</taxon>
        <taxon>Pseudomonadota</taxon>
        <taxon>Gammaproteobacteria</taxon>
        <taxon>Pseudomonadales</taxon>
        <taxon>Pseudomonadaceae</taxon>
        <taxon>Pseudomonas</taxon>
    </lineage>
</organism>
<feature type="chain" id="PRO_5023004637" description="Tetratricopeptide repeat protein" evidence="2">
    <location>
        <begin position="25"/>
        <end position="712"/>
    </location>
</feature>
<dbReference type="Proteomes" id="UP000325375">
    <property type="component" value="Unassembled WGS sequence"/>
</dbReference>
<reference evidence="3 4" key="1">
    <citation type="submission" date="2019-09" db="EMBL/GenBank/DDBJ databases">
        <authorList>
            <person name="Chandra G."/>
            <person name="Truman W A."/>
        </authorList>
    </citation>
    <scope>NUCLEOTIDE SEQUENCE [LARGE SCALE GENOMIC DNA]</scope>
    <source>
        <strain evidence="3">PS718</strain>
    </source>
</reference>
<keyword evidence="1" id="KW-1133">Transmembrane helix</keyword>
<proteinExistence type="predicted"/>
<dbReference type="Gene3D" id="1.25.40.10">
    <property type="entry name" value="Tetratricopeptide repeat domain"/>
    <property type="match status" value="1"/>
</dbReference>
<evidence type="ECO:0000313" key="3">
    <source>
        <dbReference type="EMBL" id="VVO07053.1"/>
    </source>
</evidence>
<evidence type="ECO:0000313" key="4">
    <source>
        <dbReference type="Proteomes" id="UP000325375"/>
    </source>
</evidence>